<dbReference type="InterPro" id="IPR044044">
    <property type="entry name" value="DUF5679"/>
</dbReference>
<organism evidence="2">
    <name type="scientific">marine sediment metagenome</name>
    <dbReference type="NCBI Taxonomy" id="412755"/>
    <lineage>
        <taxon>unclassified sequences</taxon>
        <taxon>metagenomes</taxon>
        <taxon>ecological metagenomes</taxon>
    </lineage>
</organism>
<protein>
    <recommendedName>
        <fullName evidence="1">DUF5679 domain-containing protein</fullName>
    </recommendedName>
</protein>
<proteinExistence type="predicted"/>
<dbReference type="AlphaFoldDB" id="A0A0F9LQB1"/>
<evidence type="ECO:0000313" key="2">
    <source>
        <dbReference type="EMBL" id="KKM66600.1"/>
    </source>
</evidence>
<name>A0A0F9LQB1_9ZZZZ</name>
<feature type="domain" description="DUF5679" evidence="1">
    <location>
        <begin position="4"/>
        <end position="43"/>
    </location>
</feature>
<reference evidence="2" key="1">
    <citation type="journal article" date="2015" name="Nature">
        <title>Complex archaea that bridge the gap between prokaryotes and eukaryotes.</title>
        <authorList>
            <person name="Spang A."/>
            <person name="Saw J.H."/>
            <person name="Jorgensen S.L."/>
            <person name="Zaremba-Niedzwiedzka K."/>
            <person name="Martijn J."/>
            <person name="Lind A.E."/>
            <person name="van Eijk R."/>
            <person name="Schleper C."/>
            <person name="Guy L."/>
            <person name="Ettema T.J."/>
        </authorList>
    </citation>
    <scope>NUCLEOTIDE SEQUENCE</scope>
</reference>
<accession>A0A0F9LQB1</accession>
<evidence type="ECO:0000259" key="1">
    <source>
        <dbReference type="Pfam" id="PF18930"/>
    </source>
</evidence>
<sequence>MVGYCFKCQAPCDMSAPQPVTLKNGRPASQGTCPKCGQKVVRLGRAA</sequence>
<comment type="caution">
    <text evidence="2">The sequence shown here is derived from an EMBL/GenBank/DDBJ whole genome shotgun (WGS) entry which is preliminary data.</text>
</comment>
<dbReference type="EMBL" id="LAZR01010496">
    <property type="protein sequence ID" value="KKM66600.1"/>
    <property type="molecule type" value="Genomic_DNA"/>
</dbReference>
<gene>
    <name evidence="2" type="ORF">LCGC14_1479500</name>
</gene>
<dbReference type="Pfam" id="PF18930">
    <property type="entry name" value="DUF5679"/>
    <property type="match status" value="1"/>
</dbReference>